<accession>A0ABU8X0J7</accession>
<keyword evidence="2" id="KW-1185">Reference proteome</keyword>
<dbReference type="RefSeq" id="WP_340333434.1">
    <property type="nucleotide sequence ID" value="NZ_JBBKZS010000001.1"/>
</dbReference>
<sequence>MARPTGSSFSLVISDAYSGITLIDGQPTMPGLGYENFKRITTNFQHTIPENAKLRIPLRPPAGMSRQDFARKLMEKAQNFTSYVSPYSAPKHVHGSRMRPGEYNSSSYIAGLL</sequence>
<gene>
    <name evidence="1" type="ORF">WKW79_02085</name>
</gene>
<organism evidence="1 2">
    <name type="scientific">Variovorax robiniae</name>
    <dbReference type="NCBI Taxonomy" id="1836199"/>
    <lineage>
        <taxon>Bacteria</taxon>
        <taxon>Pseudomonadati</taxon>
        <taxon>Pseudomonadota</taxon>
        <taxon>Betaproteobacteria</taxon>
        <taxon>Burkholderiales</taxon>
        <taxon>Comamonadaceae</taxon>
        <taxon>Variovorax</taxon>
    </lineage>
</organism>
<protein>
    <submittedName>
        <fullName evidence="1">Uncharacterized protein</fullName>
    </submittedName>
</protein>
<dbReference type="Proteomes" id="UP001367030">
    <property type="component" value="Unassembled WGS sequence"/>
</dbReference>
<evidence type="ECO:0000313" key="1">
    <source>
        <dbReference type="EMBL" id="MEJ8853338.1"/>
    </source>
</evidence>
<dbReference type="EMBL" id="JBBKZS010000001">
    <property type="protein sequence ID" value="MEJ8853338.1"/>
    <property type="molecule type" value="Genomic_DNA"/>
</dbReference>
<name>A0ABU8X0J7_9BURK</name>
<proteinExistence type="predicted"/>
<reference evidence="1 2" key="1">
    <citation type="submission" date="2024-03" db="EMBL/GenBank/DDBJ databases">
        <title>Novel species of the genus Variovorax.</title>
        <authorList>
            <person name="Liu Q."/>
            <person name="Xin Y.-H."/>
        </authorList>
    </citation>
    <scope>NUCLEOTIDE SEQUENCE [LARGE SCALE GENOMIC DNA]</scope>
    <source>
        <strain evidence="1 2">KACC 18901</strain>
    </source>
</reference>
<evidence type="ECO:0000313" key="2">
    <source>
        <dbReference type="Proteomes" id="UP001367030"/>
    </source>
</evidence>
<comment type="caution">
    <text evidence="1">The sequence shown here is derived from an EMBL/GenBank/DDBJ whole genome shotgun (WGS) entry which is preliminary data.</text>
</comment>